<sequence length="164" mass="18830">MAATGCKPDIKETGKAAYFDIAGYFKGQTAVLTKQNPFVNKTAIHNGASQTRKVQIGNWEGEFEQFIKSDINKPAWRQSYVVNQGKGLTVYKANNPGLKTQKIILKQKDGKLVWIYIYNHDKNLLFESYEDLAYYPDSVYTIKKWQHVKLMGVNRYEIRGEVVK</sequence>
<dbReference type="Proteomes" id="UP000244168">
    <property type="component" value="Unassembled WGS sequence"/>
</dbReference>
<gene>
    <name evidence="1" type="ORF">C8P68_101229</name>
</gene>
<dbReference type="EMBL" id="QAOQ01000001">
    <property type="protein sequence ID" value="PTR00999.1"/>
    <property type="molecule type" value="Genomic_DNA"/>
</dbReference>
<protein>
    <submittedName>
        <fullName evidence="1">Uncharacterized protein</fullName>
    </submittedName>
</protein>
<reference evidence="1 2" key="1">
    <citation type="submission" date="2018-04" db="EMBL/GenBank/DDBJ databases">
        <title>Genomic Encyclopedia of Archaeal and Bacterial Type Strains, Phase II (KMG-II): from individual species to whole genera.</title>
        <authorList>
            <person name="Goeker M."/>
        </authorList>
    </citation>
    <scope>NUCLEOTIDE SEQUENCE [LARGE SCALE GENOMIC DNA]</scope>
    <source>
        <strain evidence="1 2">DSM 26809</strain>
    </source>
</reference>
<name>A0A2T5JF04_9SPHI</name>
<evidence type="ECO:0000313" key="1">
    <source>
        <dbReference type="EMBL" id="PTR00999.1"/>
    </source>
</evidence>
<proteinExistence type="predicted"/>
<comment type="caution">
    <text evidence="1">The sequence shown here is derived from an EMBL/GenBank/DDBJ whole genome shotgun (WGS) entry which is preliminary data.</text>
</comment>
<dbReference type="AlphaFoldDB" id="A0A2T5JF04"/>
<dbReference type="RefSeq" id="WP_146166440.1">
    <property type="nucleotide sequence ID" value="NZ_CP160205.1"/>
</dbReference>
<dbReference type="OrthoDB" id="794757at2"/>
<keyword evidence="2" id="KW-1185">Reference proteome</keyword>
<organism evidence="1 2">
    <name type="scientific">Mucilaginibacter yixingensis</name>
    <dbReference type="NCBI Taxonomy" id="1295612"/>
    <lineage>
        <taxon>Bacteria</taxon>
        <taxon>Pseudomonadati</taxon>
        <taxon>Bacteroidota</taxon>
        <taxon>Sphingobacteriia</taxon>
        <taxon>Sphingobacteriales</taxon>
        <taxon>Sphingobacteriaceae</taxon>
        <taxon>Mucilaginibacter</taxon>
    </lineage>
</organism>
<evidence type="ECO:0000313" key="2">
    <source>
        <dbReference type="Proteomes" id="UP000244168"/>
    </source>
</evidence>
<accession>A0A2T5JF04</accession>